<dbReference type="PANTHER" id="PTHR33729">
    <property type="entry name" value="METHYL-CPG BINDING DOMAIN CONTAINING PROTEIN, EXPRESSED"/>
    <property type="match status" value="1"/>
</dbReference>
<keyword evidence="4" id="KW-0804">Transcription</keyword>
<feature type="compositionally biased region" description="Basic and acidic residues" evidence="6">
    <location>
        <begin position="1"/>
        <end position="18"/>
    </location>
</feature>
<evidence type="ECO:0000256" key="3">
    <source>
        <dbReference type="ARBA" id="ARBA00023125"/>
    </source>
</evidence>
<feature type="compositionally biased region" description="Basic and acidic residues" evidence="6">
    <location>
        <begin position="252"/>
        <end position="273"/>
    </location>
</feature>
<name>C0PRS8_PICSI</name>
<keyword evidence="5" id="KW-0539">Nucleus</keyword>
<dbReference type="SUPFAM" id="SSF54171">
    <property type="entry name" value="DNA-binding domain"/>
    <property type="match status" value="1"/>
</dbReference>
<accession>C0PRS8</accession>
<keyword evidence="2" id="KW-0805">Transcription regulation</keyword>
<dbReference type="AlphaFoldDB" id="C0PRS8"/>
<dbReference type="Pfam" id="PF01429">
    <property type="entry name" value="MBD"/>
    <property type="match status" value="1"/>
</dbReference>
<evidence type="ECO:0000256" key="1">
    <source>
        <dbReference type="ARBA" id="ARBA00004123"/>
    </source>
</evidence>
<organism evidence="8">
    <name type="scientific">Picea sitchensis</name>
    <name type="common">Sitka spruce</name>
    <name type="synonym">Pinus sitchensis</name>
    <dbReference type="NCBI Taxonomy" id="3332"/>
    <lineage>
        <taxon>Eukaryota</taxon>
        <taxon>Viridiplantae</taxon>
        <taxon>Streptophyta</taxon>
        <taxon>Embryophyta</taxon>
        <taxon>Tracheophyta</taxon>
        <taxon>Spermatophyta</taxon>
        <taxon>Pinopsida</taxon>
        <taxon>Pinidae</taxon>
        <taxon>Conifers I</taxon>
        <taxon>Pinales</taxon>
        <taxon>Pinaceae</taxon>
        <taxon>Picea</taxon>
    </lineage>
</organism>
<evidence type="ECO:0000256" key="4">
    <source>
        <dbReference type="ARBA" id="ARBA00023163"/>
    </source>
</evidence>
<reference evidence="8" key="1">
    <citation type="submission" date="2009-02" db="EMBL/GenBank/DDBJ databases">
        <title>Full length sequence-verified cDNA sequences from Sitka spruce (Picea sitchensis).</title>
        <authorList>
            <person name="Reid K.E."/>
            <person name="Liao N."/>
            <person name="Ralph S."/>
            <person name="Kolosova N."/>
            <person name="Oddy C."/>
            <person name="Moore R."/>
            <person name="Mayo M."/>
            <person name="Wagner S."/>
            <person name="King J."/>
            <person name="Yanchuk A."/>
            <person name="Holt R."/>
            <person name="Jones S."/>
            <person name="Marra M."/>
            <person name="Ritland C.E."/>
            <person name="Ritland K."/>
            <person name="Bohlmann J."/>
        </authorList>
    </citation>
    <scope>NUCLEOTIDE SEQUENCE</scope>
    <source>
        <tissue evidence="8">Green portion of the leader tissue</tissue>
    </source>
</reference>
<evidence type="ECO:0000313" key="8">
    <source>
        <dbReference type="EMBL" id="ACN40518.1"/>
    </source>
</evidence>
<feature type="compositionally biased region" description="Basic and acidic residues" evidence="6">
    <location>
        <begin position="211"/>
        <end position="240"/>
    </location>
</feature>
<comment type="subcellular location">
    <subcellularLocation>
        <location evidence="1">Nucleus</location>
    </subcellularLocation>
</comment>
<dbReference type="InterPro" id="IPR016177">
    <property type="entry name" value="DNA-bd_dom_sf"/>
</dbReference>
<proteinExistence type="evidence at transcript level"/>
<evidence type="ECO:0000256" key="2">
    <source>
        <dbReference type="ARBA" id="ARBA00023015"/>
    </source>
</evidence>
<feature type="compositionally biased region" description="Basic and acidic residues" evidence="6">
    <location>
        <begin position="303"/>
        <end position="320"/>
    </location>
</feature>
<keyword evidence="3" id="KW-0238">DNA-binding</keyword>
<dbReference type="PANTHER" id="PTHR33729:SF6">
    <property type="entry name" value="METHYL-CPG-BINDING DOMAIN-CONTAINING PROTEIN 11"/>
    <property type="match status" value="1"/>
</dbReference>
<dbReference type="GO" id="GO:0003677">
    <property type="term" value="F:DNA binding"/>
    <property type="evidence" value="ECO:0007669"/>
    <property type="project" value="UniProtKB-KW"/>
</dbReference>
<dbReference type="InterPro" id="IPR001739">
    <property type="entry name" value="Methyl_CpG_DNA-bd"/>
</dbReference>
<feature type="compositionally biased region" description="Basic and acidic residues" evidence="6">
    <location>
        <begin position="95"/>
        <end position="118"/>
    </location>
</feature>
<sequence length="345" mass="38059">MASPTEKEQLQHTEKDPETETQPDSAEVVSVELPAPPGWKKQFLPKKGGTPKRNEIIFIAPTGEEIKNRRQLSQYLKAHPGGPDITEFEWGTGDTPRRSARLSEKPKTTETPESESKRTTPKRSRKSEGASENAKEKKKKGAESPSEEVEAGKEEEMQDVENVDDSAKGKTSASETTEDVGKDRQDDKEEKPEIKPEEKQEDNGEEPESEPDVKTDGPKSDEAVEAAVDKGEETPLKDPEVQEVEEAGTEQTEVKQKAEKQEEHHGGDDKPEEITIVVPGESLGGKEENKCAGANVDNSKNGEPVEQKEVAHEPNEKHASQENAQLREINSLRCEQLPEPSSVSC</sequence>
<dbReference type="Gene3D" id="3.30.890.10">
    <property type="entry name" value="Methyl-cpg-binding Protein 2, Chain A"/>
    <property type="match status" value="1"/>
</dbReference>
<feature type="region of interest" description="Disordered" evidence="6">
    <location>
        <begin position="1"/>
        <end position="54"/>
    </location>
</feature>
<feature type="compositionally biased region" description="Basic and acidic residues" evidence="6">
    <location>
        <begin position="179"/>
        <end position="202"/>
    </location>
</feature>
<dbReference type="EMBL" id="BT071036">
    <property type="protein sequence ID" value="ACN40518.1"/>
    <property type="molecule type" value="mRNA"/>
</dbReference>
<evidence type="ECO:0000256" key="6">
    <source>
        <dbReference type="SAM" id="MobiDB-lite"/>
    </source>
</evidence>
<feature type="compositionally biased region" description="Basic and acidic residues" evidence="6">
    <location>
        <begin position="126"/>
        <end position="135"/>
    </location>
</feature>
<evidence type="ECO:0000256" key="5">
    <source>
        <dbReference type="ARBA" id="ARBA00023242"/>
    </source>
</evidence>
<evidence type="ECO:0000259" key="7">
    <source>
        <dbReference type="PROSITE" id="PS50982"/>
    </source>
</evidence>
<feature type="region of interest" description="Disordered" evidence="6">
    <location>
        <begin position="75"/>
        <end position="327"/>
    </location>
</feature>
<dbReference type="PROSITE" id="PS50982">
    <property type="entry name" value="MBD"/>
    <property type="match status" value="1"/>
</dbReference>
<dbReference type="GO" id="GO:0005634">
    <property type="term" value="C:nucleus"/>
    <property type="evidence" value="ECO:0007669"/>
    <property type="project" value="UniProtKB-SubCell"/>
</dbReference>
<feature type="domain" description="MBD" evidence="7">
    <location>
        <begin position="25"/>
        <end position="95"/>
    </location>
</feature>
<protein>
    <recommendedName>
        <fullName evidence="7">MBD domain-containing protein</fullName>
    </recommendedName>
</protein>
<dbReference type="InterPro" id="IPR039622">
    <property type="entry name" value="MBD10/11"/>
</dbReference>